<dbReference type="Gene3D" id="2.120.10.80">
    <property type="entry name" value="Kelch-type beta propeller"/>
    <property type="match status" value="1"/>
</dbReference>
<name>A0A7Z2VQJ7_9BACL</name>
<dbReference type="EMBL" id="CP051680">
    <property type="protein sequence ID" value="QJD87447.1"/>
    <property type="molecule type" value="Genomic_DNA"/>
</dbReference>
<feature type="signal peptide" evidence="3">
    <location>
        <begin position="1"/>
        <end position="27"/>
    </location>
</feature>
<keyword evidence="7" id="KW-1185">Reference proteome</keyword>
<evidence type="ECO:0000256" key="2">
    <source>
        <dbReference type="SAM" id="MobiDB-lite"/>
    </source>
</evidence>
<dbReference type="InterPro" id="IPR008964">
    <property type="entry name" value="Invasin/intimin_cell_adhesion"/>
</dbReference>
<dbReference type="Pfam" id="PF00395">
    <property type="entry name" value="SLH"/>
    <property type="match status" value="3"/>
</dbReference>
<dbReference type="AlphaFoldDB" id="A0A7Z2VQJ7"/>
<dbReference type="PROSITE" id="PS51272">
    <property type="entry name" value="SLH"/>
    <property type="match status" value="3"/>
</dbReference>
<protein>
    <submittedName>
        <fullName evidence="6">Uncharacterized protein</fullName>
    </submittedName>
</protein>
<feature type="domain" description="Big-1" evidence="4">
    <location>
        <begin position="479"/>
        <end position="568"/>
    </location>
</feature>
<feature type="domain" description="SLH" evidence="5">
    <location>
        <begin position="826"/>
        <end position="886"/>
    </location>
</feature>
<keyword evidence="3" id="KW-0732">Signal</keyword>
<comment type="similarity">
    <text evidence="1">Belongs to the intimin/invasin family.</text>
</comment>
<dbReference type="PROSITE" id="PS51127">
    <property type="entry name" value="BIG1"/>
    <property type="match status" value="2"/>
</dbReference>
<dbReference type="InterPro" id="IPR013783">
    <property type="entry name" value="Ig-like_fold"/>
</dbReference>
<evidence type="ECO:0000259" key="5">
    <source>
        <dbReference type="PROSITE" id="PS51272"/>
    </source>
</evidence>
<dbReference type="KEGG" id="cheb:HH215_32570"/>
<dbReference type="PANTHER" id="PTHR43308:SF5">
    <property type="entry name" value="S-LAYER PROTEIN _ PEPTIDOGLYCAN ENDO-BETA-N-ACETYLGLUCOSAMINIDASE"/>
    <property type="match status" value="1"/>
</dbReference>
<dbReference type="InterPro" id="IPR003344">
    <property type="entry name" value="Big_1_dom"/>
</dbReference>
<dbReference type="InterPro" id="IPR015915">
    <property type="entry name" value="Kelch-typ_b-propeller"/>
</dbReference>
<reference evidence="6 7" key="1">
    <citation type="submission" date="2020-04" db="EMBL/GenBank/DDBJ databases">
        <title>Genome sequencing of novel species.</title>
        <authorList>
            <person name="Heo J."/>
            <person name="Kim S.-J."/>
            <person name="Kim J.-S."/>
            <person name="Hong S.-B."/>
            <person name="Kwon S.-W."/>
        </authorList>
    </citation>
    <scope>NUCLEOTIDE SEQUENCE [LARGE SCALE GENOMIC DNA]</scope>
    <source>
        <strain evidence="6 7">MFER-1</strain>
    </source>
</reference>
<sequence length="1011" mass="108235">MNLFVKTKKLWMLTLILCMIGSIFTYTAEASAIRNTLSQPPWKEVPSQPSPGPSARFASAMAYDEDTGKTVLFGGADINYDVLNDTWVWDGEKWTDATPADPNDSPVPSEYSEMAYAGPGKGVLLFGGENRDIYNKTWLWDGTKWNDLTPADTSVNYPPARFEFSMVYIGDGEVLLYGGFNDVSAALYDTWIWNGTSWREVTPADPDDSPITSWRTSMAYDEKNDEVVLFGGYTLDSPPLSNKTWIWDGMKWNLRSPAASPPPRVFASMVYDSNIEKVILVGGEATYVPKDDVWFWDGADWTEQPEANIPELSLSNMVFDSRKGQSVLFSGYNDIYLFETTWTHRISEISDVNMTSLSNAENRVTDWSVEFKTGRYGNLTGQTDTITIQAPAGTILPSSNTDYAIDGVSALSVTQSASNEATITFSQNISANTNVTVAMNGVANPPADNYASNEFAVATSQDIAWTSASDGMVFLVPDRVELGATPTTVTVGGSSSVTGVVYDRKNIPVSGIDISLTATSGTIGSPSVTTDANGRFSTNFTASSDPGTVTITAADIANPSFTATATVQVNRAIPVPDHIQLNATPSAITVGGSVTLSGIVYDSQALPVAGVVVDLTATSGTIGSPSVTTDANGRFSITFTASAVPGTVTITATDIANPSVTATVSVQVNNRSNGGNSGGSGPSSSPLTSTNGKLTVPPGKSGTVSLGDEVTVTIPANVSSKELQITIEKVANSELPANKYLPLSSAYEISKNIPEDFSKPATITIAFNSSSLKDEQKPVVFYFDEKKKEWVEVGDGRVVGTRISVESNHLGTFAVFGVPRKKDEPTPEKTFNDIAGNWAESRIKQAINLGLVKGYPDGSFKPNHTVTRAEFAVMLMNALKPRNDGAALTFKDASKIGDWARTAIAQAVQADIITGFTDGNFRPDAEITRSEIATMIARALRLTSDQSVTGFADEGKIPTWAKRGVSAMKKQGLMQGKGNNNFFPDDAATRAEVVTVLIKMLQQTPPGKPTN</sequence>
<evidence type="ECO:0000259" key="4">
    <source>
        <dbReference type="PROSITE" id="PS51127"/>
    </source>
</evidence>
<feature type="region of interest" description="Disordered" evidence="2">
    <location>
        <begin position="668"/>
        <end position="702"/>
    </location>
</feature>
<dbReference type="InterPro" id="IPR011043">
    <property type="entry name" value="Gal_Oxase/kelch_b-propeller"/>
</dbReference>
<dbReference type="RefSeq" id="WP_169283691.1">
    <property type="nucleotide sequence ID" value="NZ_CP051680.1"/>
</dbReference>
<dbReference type="Gene3D" id="2.130.10.80">
    <property type="entry name" value="Galactose oxidase/kelch, beta-propeller"/>
    <property type="match status" value="1"/>
</dbReference>
<dbReference type="InterPro" id="IPR001119">
    <property type="entry name" value="SLH_dom"/>
</dbReference>
<evidence type="ECO:0000256" key="3">
    <source>
        <dbReference type="SAM" id="SignalP"/>
    </source>
</evidence>
<dbReference type="InterPro" id="IPR051465">
    <property type="entry name" value="Cell_Envelope_Struct_Comp"/>
</dbReference>
<evidence type="ECO:0000256" key="1">
    <source>
        <dbReference type="ARBA" id="ARBA00010116"/>
    </source>
</evidence>
<feature type="compositionally biased region" description="Low complexity" evidence="2">
    <location>
        <begin position="682"/>
        <end position="692"/>
    </location>
</feature>
<dbReference type="PANTHER" id="PTHR43308">
    <property type="entry name" value="OUTER MEMBRANE PROTEIN ALPHA-RELATED"/>
    <property type="match status" value="1"/>
</dbReference>
<evidence type="ECO:0000313" key="6">
    <source>
        <dbReference type="EMBL" id="QJD87447.1"/>
    </source>
</evidence>
<dbReference type="Pfam" id="PF24681">
    <property type="entry name" value="Kelch_KLHDC2_KLHL20_DRC7"/>
    <property type="match status" value="1"/>
</dbReference>
<feature type="domain" description="SLH" evidence="5">
    <location>
        <begin position="887"/>
        <end position="950"/>
    </location>
</feature>
<feature type="chain" id="PRO_5039672776" evidence="3">
    <location>
        <begin position="28"/>
        <end position="1011"/>
    </location>
</feature>
<feature type="domain" description="SLH" evidence="5">
    <location>
        <begin position="951"/>
        <end position="1011"/>
    </location>
</feature>
<proteinExistence type="inferred from homology"/>
<feature type="domain" description="Big-1" evidence="4">
    <location>
        <begin position="578"/>
        <end position="667"/>
    </location>
</feature>
<accession>A0A7Z2VQJ7</accession>
<dbReference type="InterPro" id="IPR037293">
    <property type="entry name" value="Gal_Oxidase_central_sf"/>
</dbReference>
<evidence type="ECO:0000313" key="7">
    <source>
        <dbReference type="Proteomes" id="UP000502248"/>
    </source>
</evidence>
<dbReference type="Proteomes" id="UP000502248">
    <property type="component" value="Chromosome"/>
</dbReference>
<dbReference type="SMART" id="SM00634">
    <property type="entry name" value="BID_1"/>
    <property type="match status" value="2"/>
</dbReference>
<dbReference type="Gene3D" id="2.60.40.10">
    <property type="entry name" value="Immunoglobulins"/>
    <property type="match status" value="2"/>
</dbReference>
<gene>
    <name evidence="6" type="ORF">HH215_32570</name>
</gene>
<dbReference type="SUPFAM" id="SSF50965">
    <property type="entry name" value="Galactose oxidase, central domain"/>
    <property type="match status" value="2"/>
</dbReference>
<dbReference type="SUPFAM" id="SSF49373">
    <property type="entry name" value="Invasin/intimin cell-adhesion fragments"/>
    <property type="match status" value="2"/>
</dbReference>
<organism evidence="6 7">
    <name type="scientific">Cohnella herbarum</name>
    <dbReference type="NCBI Taxonomy" id="2728023"/>
    <lineage>
        <taxon>Bacteria</taxon>
        <taxon>Bacillati</taxon>
        <taxon>Bacillota</taxon>
        <taxon>Bacilli</taxon>
        <taxon>Bacillales</taxon>
        <taxon>Paenibacillaceae</taxon>
        <taxon>Cohnella</taxon>
    </lineage>
</organism>